<keyword evidence="2" id="KW-1185">Reference proteome</keyword>
<proteinExistence type="predicted"/>
<reference evidence="1" key="1">
    <citation type="submission" date="2021-06" db="EMBL/GenBank/DDBJ databases">
        <authorList>
            <person name="Kallberg Y."/>
            <person name="Tangrot J."/>
            <person name="Rosling A."/>
        </authorList>
    </citation>
    <scope>NUCLEOTIDE SEQUENCE</scope>
    <source>
        <strain evidence="1">BR232B</strain>
    </source>
</reference>
<name>A0A9N8WHC2_9GLOM</name>
<accession>A0A9N8WHC2</accession>
<dbReference type="OrthoDB" id="2527403at2759"/>
<evidence type="ECO:0000313" key="2">
    <source>
        <dbReference type="Proteomes" id="UP000789739"/>
    </source>
</evidence>
<comment type="caution">
    <text evidence="1">The sequence shown here is derived from an EMBL/GenBank/DDBJ whole genome shotgun (WGS) entry which is preliminary data.</text>
</comment>
<dbReference type="Proteomes" id="UP000789739">
    <property type="component" value="Unassembled WGS sequence"/>
</dbReference>
<gene>
    <name evidence="1" type="ORF">PBRASI_LOCUS1816</name>
</gene>
<sequence>MTDVNNQRGPDVWSPRELKEWLAENRVYYKGIPEKDELVVLVKRHWRDTKQKEDTITSYVDEFVKYLESYATAGKEVTKENANALAEEIAKNAESIRIGFGITEDKMASVFDQVKSRMSGAKDETSKQISSTFNDISRSYASAKSKRDEIINEGTKRIAADYKKTKKVSQDTIQWLNDRVDELSKAPGFAKSRVQTQTILILRGIEENLVSTMKTSTKDVEKIANQLSSALGEPYGKTKNIFKRIGSGIYNTIAGTWRAVVYVKRKVVDGTEYTINRIIAVKNGVAHFVGRITGRAKKTALETKQAQQERFAYLTDYLRDTVKSSKEPIAKVLANVENRIVTTEKLTKDQAKVVQETLKEKLGNIKDAKDLTEDRINDAINALCKKFTSTGDDRCCEKCKKYEQVEQIVKSEL</sequence>
<dbReference type="EMBL" id="CAJVPI010000127">
    <property type="protein sequence ID" value="CAG8485629.1"/>
    <property type="molecule type" value="Genomic_DNA"/>
</dbReference>
<dbReference type="AlphaFoldDB" id="A0A9N8WHC2"/>
<protein>
    <submittedName>
        <fullName evidence="1">2017_t:CDS:1</fullName>
    </submittedName>
</protein>
<organism evidence="1 2">
    <name type="scientific">Paraglomus brasilianum</name>
    <dbReference type="NCBI Taxonomy" id="144538"/>
    <lineage>
        <taxon>Eukaryota</taxon>
        <taxon>Fungi</taxon>
        <taxon>Fungi incertae sedis</taxon>
        <taxon>Mucoromycota</taxon>
        <taxon>Glomeromycotina</taxon>
        <taxon>Glomeromycetes</taxon>
        <taxon>Paraglomerales</taxon>
        <taxon>Paraglomeraceae</taxon>
        <taxon>Paraglomus</taxon>
    </lineage>
</organism>
<evidence type="ECO:0000313" key="1">
    <source>
        <dbReference type="EMBL" id="CAG8485629.1"/>
    </source>
</evidence>